<keyword evidence="4" id="KW-0413">Isomerase</keyword>
<dbReference type="AlphaFoldDB" id="A0A7Z0CR84"/>
<dbReference type="InterPro" id="IPR034660">
    <property type="entry name" value="DinB/YfiT-like"/>
</dbReference>
<evidence type="ECO:0000259" key="2">
    <source>
        <dbReference type="Pfam" id="PF07398"/>
    </source>
</evidence>
<evidence type="ECO:0000259" key="3">
    <source>
        <dbReference type="Pfam" id="PF11716"/>
    </source>
</evidence>
<dbReference type="GO" id="GO:0050077">
    <property type="term" value="F:maleylpyruvate isomerase activity"/>
    <property type="evidence" value="ECO:0007669"/>
    <property type="project" value="UniProtKB-EC"/>
</dbReference>
<evidence type="ECO:0000313" key="5">
    <source>
        <dbReference type="Proteomes" id="UP000562045"/>
    </source>
</evidence>
<evidence type="ECO:0000256" key="1">
    <source>
        <dbReference type="SAM" id="MobiDB-lite"/>
    </source>
</evidence>
<protein>
    <submittedName>
        <fullName evidence="4">Maleylpyruvate isomerase</fullName>
        <ecNumber evidence="4">5.2.1.4</ecNumber>
    </submittedName>
</protein>
<dbReference type="EC" id="5.2.1.4" evidence="4"/>
<dbReference type="GO" id="GO:0046872">
    <property type="term" value="F:metal ion binding"/>
    <property type="evidence" value="ECO:0007669"/>
    <property type="project" value="InterPro"/>
</dbReference>
<feature type="domain" description="Mycothiol-dependent maleylpyruvate isomerase metal-binding" evidence="3">
    <location>
        <begin position="36"/>
        <end position="171"/>
    </location>
</feature>
<proteinExistence type="predicted"/>
<dbReference type="Pfam" id="PF07398">
    <property type="entry name" value="MDMPI_C"/>
    <property type="match status" value="1"/>
</dbReference>
<gene>
    <name evidence="4" type="ORF">BJ993_004921</name>
</gene>
<name>A0A7Z0CR84_9ACTN</name>
<dbReference type="Pfam" id="PF11716">
    <property type="entry name" value="MDMPI_N"/>
    <property type="match status" value="1"/>
</dbReference>
<sequence length="259" mass="29123">MSTSLEQAREELRRRQGSGARYDSENVPARELAWARTGTAYFARKLNELTNEELYGPSLLPGWTRAHLVAHVGYNARALTRLCGWARTGVETPMYASTSQRNTEIDRGATLPARALRNLFAHAEVHLNVEWRDLTDEQWDHEVRTAQGRTVPARETAWMRAREVWVHAVDLDNAGSFRDFPADLLDELLADVLRAWARREEKADLVLAPTDRDRQVTVGAGAGPTVSGTTADLVRWLTGRGARRLTSSTGELPEIPRWL</sequence>
<dbReference type="InterPro" id="IPR017517">
    <property type="entry name" value="Maleyloyr_isom"/>
</dbReference>
<reference evidence="4 5" key="1">
    <citation type="submission" date="2020-07" db="EMBL/GenBank/DDBJ databases">
        <title>Sequencing the genomes of 1000 actinobacteria strains.</title>
        <authorList>
            <person name="Klenk H.-P."/>
        </authorList>
    </citation>
    <scope>NUCLEOTIDE SEQUENCE [LARGE SCALE GENOMIC DNA]</scope>
    <source>
        <strain evidence="4 5">DSM 15131</strain>
    </source>
</reference>
<dbReference type="SUPFAM" id="SSF109854">
    <property type="entry name" value="DinB/YfiT-like putative metalloenzymes"/>
    <property type="match status" value="1"/>
</dbReference>
<dbReference type="Gene3D" id="3.30.1050.20">
    <property type="match status" value="1"/>
</dbReference>
<dbReference type="SUPFAM" id="SSF55718">
    <property type="entry name" value="SCP-like"/>
    <property type="match status" value="1"/>
</dbReference>
<dbReference type="Gene3D" id="1.20.120.450">
    <property type="entry name" value="dinb family like domain"/>
    <property type="match status" value="1"/>
</dbReference>
<dbReference type="InterPro" id="IPR024344">
    <property type="entry name" value="MDMPI_metal-binding"/>
</dbReference>
<evidence type="ECO:0000313" key="4">
    <source>
        <dbReference type="EMBL" id="NYI47775.1"/>
    </source>
</evidence>
<dbReference type="Proteomes" id="UP000562045">
    <property type="component" value="Unassembled WGS sequence"/>
</dbReference>
<dbReference type="InterPro" id="IPR036527">
    <property type="entry name" value="SCP2_sterol-bd_dom_sf"/>
</dbReference>
<keyword evidence="4" id="KW-0670">Pyruvate</keyword>
<feature type="region of interest" description="Disordered" evidence="1">
    <location>
        <begin position="1"/>
        <end position="22"/>
    </location>
</feature>
<dbReference type="InterPro" id="IPR010872">
    <property type="entry name" value="MDMPI_C-term_domain"/>
</dbReference>
<feature type="domain" description="MDMPI C-terminal" evidence="2">
    <location>
        <begin position="179"/>
        <end position="257"/>
    </location>
</feature>
<dbReference type="EMBL" id="JACBZM010000002">
    <property type="protein sequence ID" value="NYI47775.1"/>
    <property type="molecule type" value="Genomic_DNA"/>
</dbReference>
<dbReference type="RefSeq" id="WP_179652671.1">
    <property type="nucleotide sequence ID" value="NZ_JACBZM010000002.1"/>
</dbReference>
<comment type="caution">
    <text evidence="4">The sequence shown here is derived from an EMBL/GenBank/DDBJ whole genome shotgun (WGS) entry which is preliminary data.</text>
</comment>
<organism evidence="4 5">
    <name type="scientific">Nocardioides aromaticivorans</name>
    <dbReference type="NCBI Taxonomy" id="200618"/>
    <lineage>
        <taxon>Bacteria</taxon>
        <taxon>Bacillati</taxon>
        <taxon>Actinomycetota</taxon>
        <taxon>Actinomycetes</taxon>
        <taxon>Propionibacteriales</taxon>
        <taxon>Nocardioidaceae</taxon>
        <taxon>Nocardioides</taxon>
    </lineage>
</organism>
<dbReference type="NCBIfam" id="TIGR03083">
    <property type="entry name" value="maleylpyruvate isomerase family mycothiol-dependent enzyme"/>
    <property type="match status" value="1"/>
</dbReference>
<accession>A0A7Z0CR84</accession>